<feature type="compositionally biased region" description="Basic and acidic residues" evidence="2">
    <location>
        <begin position="1"/>
        <end position="11"/>
    </location>
</feature>
<dbReference type="EMBL" id="LAZR01046445">
    <property type="protein sequence ID" value="KKK96523.1"/>
    <property type="molecule type" value="Genomic_DNA"/>
</dbReference>
<feature type="coiled-coil region" evidence="1">
    <location>
        <begin position="66"/>
        <end position="93"/>
    </location>
</feature>
<keyword evidence="1" id="KW-0175">Coiled coil</keyword>
<evidence type="ECO:0000256" key="2">
    <source>
        <dbReference type="SAM" id="MobiDB-lite"/>
    </source>
</evidence>
<proteinExistence type="predicted"/>
<reference evidence="3" key="1">
    <citation type="journal article" date="2015" name="Nature">
        <title>Complex archaea that bridge the gap between prokaryotes and eukaryotes.</title>
        <authorList>
            <person name="Spang A."/>
            <person name="Saw J.H."/>
            <person name="Jorgensen S.L."/>
            <person name="Zaremba-Niedzwiedzka K."/>
            <person name="Martijn J."/>
            <person name="Lind A.E."/>
            <person name="van Eijk R."/>
            <person name="Schleper C."/>
            <person name="Guy L."/>
            <person name="Ettema T.J."/>
        </authorList>
    </citation>
    <scope>NUCLEOTIDE SEQUENCE</scope>
</reference>
<sequence length="97" mass="10840">MPGHTPREQAKKKQVSKKMARVEDLRRKVTQAEANLGMARHGEGLSLTKPHSRTGRVEGPRRAATLTRLSERLAGLKKELKAAKTQAVRTKQKPKHV</sequence>
<dbReference type="AlphaFoldDB" id="A0A0F8ZRT4"/>
<evidence type="ECO:0000313" key="3">
    <source>
        <dbReference type="EMBL" id="KKK96523.1"/>
    </source>
</evidence>
<feature type="region of interest" description="Disordered" evidence="2">
    <location>
        <begin position="1"/>
        <end position="64"/>
    </location>
</feature>
<organism evidence="3">
    <name type="scientific">marine sediment metagenome</name>
    <dbReference type="NCBI Taxonomy" id="412755"/>
    <lineage>
        <taxon>unclassified sequences</taxon>
        <taxon>metagenomes</taxon>
        <taxon>ecological metagenomes</taxon>
    </lineage>
</organism>
<comment type="caution">
    <text evidence="3">The sequence shown here is derived from an EMBL/GenBank/DDBJ whole genome shotgun (WGS) entry which is preliminary data.</text>
</comment>
<gene>
    <name evidence="3" type="ORF">LCGC14_2661910</name>
</gene>
<evidence type="ECO:0000256" key="1">
    <source>
        <dbReference type="SAM" id="Coils"/>
    </source>
</evidence>
<name>A0A0F8ZRT4_9ZZZZ</name>
<protein>
    <submittedName>
        <fullName evidence="3">Uncharacterized protein</fullName>
    </submittedName>
</protein>
<accession>A0A0F8ZRT4</accession>